<proteinExistence type="predicted"/>
<organism evidence="4 5">
    <name type="scientific">Paenibacillus hexagrammi</name>
    <dbReference type="NCBI Taxonomy" id="2908839"/>
    <lineage>
        <taxon>Bacteria</taxon>
        <taxon>Bacillati</taxon>
        <taxon>Bacillota</taxon>
        <taxon>Bacilli</taxon>
        <taxon>Bacillales</taxon>
        <taxon>Paenibacillaceae</taxon>
        <taxon>Paenibacillus</taxon>
    </lineage>
</organism>
<protein>
    <submittedName>
        <fullName evidence="4">Methyl-accepting chemotaxis protein</fullName>
    </submittedName>
</protein>
<dbReference type="InterPro" id="IPR004089">
    <property type="entry name" value="MCPsignal_dom"/>
</dbReference>
<dbReference type="SMART" id="SM00283">
    <property type="entry name" value="MA"/>
    <property type="match status" value="1"/>
</dbReference>
<dbReference type="Proteomes" id="UP001649230">
    <property type="component" value="Chromosome"/>
</dbReference>
<evidence type="ECO:0000256" key="2">
    <source>
        <dbReference type="PROSITE-ProRule" id="PRU00284"/>
    </source>
</evidence>
<dbReference type="Pfam" id="PF00015">
    <property type="entry name" value="MCPsignal"/>
    <property type="match status" value="1"/>
</dbReference>
<reference evidence="4 5" key="1">
    <citation type="journal article" date="2024" name="Int. J. Syst. Evol. Microbiol.">
        <title>Paenibacillus hexagrammi sp. nov., a novel bacterium isolated from the gut content of Hexagrammos agrammus.</title>
        <authorList>
            <person name="Jung H.K."/>
            <person name="Kim D.G."/>
            <person name="Zin H."/>
            <person name="Park J."/>
            <person name="Jung H."/>
            <person name="Kim Y.O."/>
            <person name="Kong H.J."/>
            <person name="Kim J.W."/>
            <person name="Kim Y.S."/>
        </authorList>
    </citation>
    <scope>NUCLEOTIDE SEQUENCE [LARGE SCALE GENOMIC DNA]</scope>
    <source>
        <strain evidence="4 5">YPD9-1</strain>
    </source>
</reference>
<dbReference type="SUPFAM" id="SSF58104">
    <property type="entry name" value="Methyl-accepting chemotaxis protein (MCP) signaling domain"/>
    <property type="match status" value="1"/>
</dbReference>
<dbReference type="EMBL" id="CP090978">
    <property type="protein sequence ID" value="UJF34597.1"/>
    <property type="molecule type" value="Genomic_DNA"/>
</dbReference>
<dbReference type="Gene3D" id="1.10.287.950">
    <property type="entry name" value="Methyl-accepting chemotaxis protein"/>
    <property type="match status" value="1"/>
</dbReference>
<name>A0ABY3SKL6_9BACL</name>
<sequence length="274" mass="29875">MTTSSTLLQKIVEIIPILLQSAPVELSIAIADKEKFIAYFPSPTLNLHIKPGQKIDPNEPMHVIVNQNKTVEMDVPAEVFGIDFTTKGMPIVEDGRVVGGIGIGHRKQNERELMNISEQIVRALSQATSGLSSLNTDSSSLAELSKHLMTQSQASSEDMKKTDEVLAFIRHVAGQTNLLGLNAAIEAARAGELGRGFGVVANEIRKLSQDTMASAEKIQGILTNIRDTTNQISSTIMKIHAIGQQQVASTKDIHTFMEEIEQMSKKLNEYAGQL</sequence>
<accession>A0ABY3SKL6</accession>
<dbReference type="PROSITE" id="PS50111">
    <property type="entry name" value="CHEMOTAXIS_TRANSDUC_2"/>
    <property type="match status" value="1"/>
</dbReference>
<evidence type="ECO:0000259" key="3">
    <source>
        <dbReference type="PROSITE" id="PS50111"/>
    </source>
</evidence>
<feature type="domain" description="Methyl-accepting transducer" evidence="3">
    <location>
        <begin position="156"/>
        <end position="274"/>
    </location>
</feature>
<evidence type="ECO:0000313" key="4">
    <source>
        <dbReference type="EMBL" id="UJF34597.1"/>
    </source>
</evidence>
<dbReference type="PANTHER" id="PTHR32089:SF112">
    <property type="entry name" value="LYSOZYME-LIKE PROTEIN-RELATED"/>
    <property type="match status" value="1"/>
</dbReference>
<gene>
    <name evidence="4" type="ORF">L0M14_05310</name>
</gene>
<dbReference type="PANTHER" id="PTHR32089">
    <property type="entry name" value="METHYL-ACCEPTING CHEMOTAXIS PROTEIN MCPB"/>
    <property type="match status" value="1"/>
</dbReference>
<evidence type="ECO:0000256" key="1">
    <source>
        <dbReference type="ARBA" id="ARBA00023224"/>
    </source>
</evidence>
<keyword evidence="1 2" id="KW-0807">Transducer</keyword>
<evidence type="ECO:0000313" key="5">
    <source>
        <dbReference type="Proteomes" id="UP001649230"/>
    </source>
</evidence>
<keyword evidence="5" id="KW-1185">Reference proteome</keyword>
<dbReference type="RefSeq" id="WP_235121171.1">
    <property type="nucleotide sequence ID" value="NZ_CP090978.1"/>
</dbReference>